<dbReference type="InterPro" id="IPR011990">
    <property type="entry name" value="TPR-like_helical_dom_sf"/>
</dbReference>
<dbReference type="InterPro" id="IPR036397">
    <property type="entry name" value="RNaseH_sf"/>
</dbReference>
<evidence type="ECO:0000259" key="1">
    <source>
        <dbReference type="Pfam" id="PF13482"/>
    </source>
</evidence>
<dbReference type="eggNOG" id="COG3359">
    <property type="taxonomic scope" value="Bacteria"/>
</dbReference>
<dbReference type="Gene3D" id="1.25.40.10">
    <property type="entry name" value="Tetratricopeptide repeat domain"/>
    <property type="match status" value="1"/>
</dbReference>
<gene>
    <name evidence="2" type="ORF">PB1_13779</name>
</gene>
<dbReference type="GO" id="GO:0003676">
    <property type="term" value="F:nucleic acid binding"/>
    <property type="evidence" value="ECO:0007669"/>
    <property type="project" value="InterPro"/>
</dbReference>
<dbReference type="SUPFAM" id="SSF53098">
    <property type="entry name" value="Ribonuclease H-like"/>
    <property type="match status" value="1"/>
</dbReference>
<dbReference type="SUPFAM" id="SSF81901">
    <property type="entry name" value="HCP-like"/>
    <property type="match status" value="1"/>
</dbReference>
<proteinExistence type="predicted"/>
<dbReference type="Proteomes" id="UP000010523">
    <property type="component" value="Unassembled WGS sequence"/>
</dbReference>
<dbReference type="AlphaFoldDB" id="I3DWL1"/>
<accession>I3DWL1</accession>
<organism evidence="2 3">
    <name type="scientific">Bacillus methanolicus PB1</name>
    <dbReference type="NCBI Taxonomy" id="997296"/>
    <lineage>
        <taxon>Bacteria</taxon>
        <taxon>Bacillati</taxon>
        <taxon>Bacillota</taxon>
        <taxon>Bacilli</taxon>
        <taxon>Bacillales</taxon>
        <taxon>Bacillaceae</taxon>
        <taxon>Bacillus</taxon>
    </lineage>
</organism>
<keyword evidence="3" id="KW-1185">Reference proteome</keyword>
<dbReference type="PANTHER" id="PTHR38462:SF1">
    <property type="entry name" value="YPRB RIBONUCLEASE H-LIKE DOMAIN-CONTAINING PROTEIN"/>
    <property type="match status" value="1"/>
</dbReference>
<dbReference type="InterPro" id="IPR012337">
    <property type="entry name" value="RNaseH-like_sf"/>
</dbReference>
<protein>
    <recommendedName>
        <fullName evidence="1">YprB ribonuclease H-like domain-containing protein</fullName>
    </recommendedName>
</protein>
<reference evidence="2 3" key="1">
    <citation type="journal article" date="2012" name="Appl. Environ. Microbiol.">
        <title>Genome Sequence of Thermotolerant Bacillus methanolicus: Features and Regulation Related to Methylotrophy and Production of L-Lysine and L-Glutamate from Methanol.</title>
        <authorList>
            <person name="Heggeset T.M."/>
            <person name="Krog A."/>
            <person name="Balzer S."/>
            <person name="Wentzel A."/>
            <person name="Ellingsen T.E."/>
            <person name="Brautaset T."/>
        </authorList>
    </citation>
    <scope>NUCLEOTIDE SEQUENCE [LARGE SCALE GENOMIC DNA]</scope>
    <source>
        <strain evidence="2 3">PB1</strain>
    </source>
</reference>
<dbReference type="InterPro" id="IPR038720">
    <property type="entry name" value="YprB_RNase_H-like_dom"/>
</dbReference>
<name>I3DWL1_BACMT</name>
<dbReference type="EMBL" id="AFEU01000003">
    <property type="protein sequence ID" value="EIJ78632.1"/>
    <property type="molecule type" value="Genomic_DNA"/>
</dbReference>
<dbReference type="PANTHER" id="PTHR38462">
    <property type="entry name" value="EXONUCLEASE-LIKE PROTEIN"/>
    <property type="match status" value="1"/>
</dbReference>
<comment type="caution">
    <text evidence="2">The sequence shown here is derived from an EMBL/GenBank/DDBJ whole genome shotgun (WGS) entry which is preliminary data.</text>
</comment>
<evidence type="ECO:0000313" key="3">
    <source>
        <dbReference type="Proteomes" id="UP000010523"/>
    </source>
</evidence>
<dbReference type="Pfam" id="PF13482">
    <property type="entry name" value="RNase_H_2"/>
    <property type="match status" value="1"/>
</dbReference>
<dbReference type="STRING" id="997296.PB1_13779"/>
<dbReference type="OrthoDB" id="9790530at2"/>
<dbReference type="RefSeq" id="WP_004437253.1">
    <property type="nucleotide sequence ID" value="NZ_AFEU01000003.1"/>
</dbReference>
<dbReference type="PATRIC" id="fig|997296.3.peg.2910"/>
<sequence length="422" mass="48952">MIIKNKLNRLKSHLVREEKSIHIEKQNVMEIPFLDEWKKENALPFFFDNSYCFVREVVYPLSYQHGKYRFSDFIEAVHAWNHSDISHPLSAAGYEPGDLFFFDTETTGLGGGAGNTIFLLGHASVSGLNIILKQHILPHPGAEIPLYQSFLENVDYMTLVTYNGKSFDWPQVKTRHTLIREHVPKLPPFGHFDLYHASRRIWKHKLDNIKLSTVEKEILEIERKDDIPGFLAPMIYFDFVERKNPEGMFGILKHNERDILSLITLYTHLSFQLLGLDANQTSKETFEVGRWYSALGESKAARSVFSQLANLSGQEAIPAKLALAYEQKKQKNWDEALPLFNEVCKHGNKKAQKEAFIEAAKLLEHWKKDYDQALNYAEKAKKIHEEQLKVLRVKSDSFLMEINRRITRLSKKITAHRDNQKQ</sequence>
<feature type="domain" description="YprB ribonuclease H-like" evidence="1">
    <location>
        <begin position="101"/>
        <end position="269"/>
    </location>
</feature>
<evidence type="ECO:0000313" key="2">
    <source>
        <dbReference type="EMBL" id="EIJ78632.1"/>
    </source>
</evidence>
<dbReference type="Gene3D" id="3.30.420.10">
    <property type="entry name" value="Ribonuclease H-like superfamily/Ribonuclease H"/>
    <property type="match status" value="1"/>
</dbReference>